<sequence length="398" mass="40726">MKIDPESNLLSIIINHQHINLHSRNLFSGTNIPFNNMKLSTHLAISIFISVALSAPIAPSDYPTATKTAKSKSTAAVGDMQATLDISSAATVTDAYDAYAADAYPSNTNYDDLYATNIGFDDNNTTDGGFDDVYATQPTANGTELNETAAASSTAASGLASETAVSLDDLTDAQQQKVANYGVMFAKVSASTVKDGLGVTNGLITLINNGITWWKTRQSSDSTSTATTSKAAALNDTIDGTPTSELVPEVVSALNYAVAIASASSSASPSGLQKPIVQSGTASTAIPRSTSSIEAALDGLDPQAKGLGSLFGKIITHIPGIATEGLKLANDVTNILGGSSSSSSSTSSKEVQGKEQDVSGTTTAPATATSIDYAPYVASFLSSIISEAAATPTASGFY</sequence>
<evidence type="ECO:0000313" key="1">
    <source>
        <dbReference type="EMBL" id="GME76051.1"/>
    </source>
</evidence>
<protein>
    <submittedName>
        <fullName evidence="1">Unnamed protein product</fullName>
    </submittedName>
</protein>
<proteinExistence type="predicted"/>
<dbReference type="Proteomes" id="UP001165064">
    <property type="component" value="Unassembled WGS sequence"/>
</dbReference>
<name>A0ACB5SXU0_AMBMO</name>
<comment type="caution">
    <text evidence="1">The sequence shown here is derived from an EMBL/GenBank/DDBJ whole genome shotgun (WGS) entry which is preliminary data.</text>
</comment>
<keyword evidence="2" id="KW-1185">Reference proteome</keyword>
<gene>
    <name evidence="1" type="ORF">Amon02_000242400</name>
</gene>
<organism evidence="1 2">
    <name type="scientific">Ambrosiozyma monospora</name>
    <name type="common">Yeast</name>
    <name type="synonym">Endomycopsis monosporus</name>
    <dbReference type="NCBI Taxonomy" id="43982"/>
    <lineage>
        <taxon>Eukaryota</taxon>
        <taxon>Fungi</taxon>
        <taxon>Dikarya</taxon>
        <taxon>Ascomycota</taxon>
        <taxon>Saccharomycotina</taxon>
        <taxon>Pichiomycetes</taxon>
        <taxon>Pichiales</taxon>
        <taxon>Pichiaceae</taxon>
        <taxon>Ambrosiozyma</taxon>
    </lineage>
</organism>
<accession>A0ACB5SXU0</accession>
<evidence type="ECO:0000313" key="2">
    <source>
        <dbReference type="Proteomes" id="UP001165064"/>
    </source>
</evidence>
<reference evidence="1" key="1">
    <citation type="submission" date="2023-04" db="EMBL/GenBank/DDBJ databases">
        <title>Ambrosiozyma monospora NBRC 10751.</title>
        <authorList>
            <person name="Ichikawa N."/>
            <person name="Sato H."/>
            <person name="Tonouchi N."/>
        </authorList>
    </citation>
    <scope>NUCLEOTIDE SEQUENCE</scope>
    <source>
        <strain evidence="1">NBRC 10751</strain>
    </source>
</reference>
<dbReference type="EMBL" id="BSXS01001392">
    <property type="protein sequence ID" value="GME76051.1"/>
    <property type="molecule type" value="Genomic_DNA"/>
</dbReference>